<keyword evidence="4" id="KW-0411">Iron-sulfur</keyword>
<dbReference type="Proteomes" id="UP000886251">
    <property type="component" value="Unassembled WGS sequence"/>
</dbReference>
<accession>A0A831RL12</accession>
<dbReference type="GO" id="GO:0046872">
    <property type="term" value="F:metal ion binding"/>
    <property type="evidence" value="ECO:0007669"/>
    <property type="project" value="UniProtKB-KW"/>
</dbReference>
<dbReference type="GO" id="GO:0018522">
    <property type="term" value="F:benzoyl-CoA reductase activity"/>
    <property type="evidence" value="ECO:0007669"/>
    <property type="project" value="UniProtKB-EC"/>
</dbReference>
<dbReference type="PANTHER" id="PTHR30548">
    <property type="entry name" value="2-HYDROXYGLUTARYL-COA DEHYDRATASE, D-COMPONENT-RELATED"/>
    <property type="match status" value="1"/>
</dbReference>
<dbReference type="EMBL" id="DRKP01000110">
    <property type="protein sequence ID" value="HEB96653.1"/>
    <property type="molecule type" value="Genomic_DNA"/>
</dbReference>
<dbReference type="Gene3D" id="3.40.50.11890">
    <property type="match status" value="1"/>
</dbReference>
<evidence type="ECO:0000256" key="4">
    <source>
        <dbReference type="ARBA" id="ARBA00023014"/>
    </source>
</evidence>
<protein>
    <submittedName>
        <fullName evidence="5">Benzoyl-CoA reductase subunit C</fullName>
        <ecNumber evidence="5">1.3.7.8</ecNumber>
    </submittedName>
</protein>
<dbReference type="Gene3D" id="1.20.1270.370">
    <property type="match status" value="1"/>
</dbReference>
<dbReference type="NCBIfam" id="TIGR02263">
    <property type="entry name" value="benz_CoA_red_C"/>
    <property type="match status" value="1"/>
</dbReference>
<dbReference type="PANTHER" id="PTHR30548:SF5">
    <property type="entry name" value="SUBUNIT OF OXYGEN-SENSITIVE 2-HYDROXYISOCAPROYL-COA DEHYDRATASE"/>
    <property type="match status" value="1"/>
</dbReference>
<proteinExistence type="inferred from homology"/>
<dbReference type="AlphaFoldDB" id="A0A831RL12"/>
<dbReference type="Gene3D" id="3.40.50.11900">
    <property type="match status" value="1"/>
</dbReference>
<dbReference type="EC" id="1.3.7.8" evidence="5"/>
<reference evidence="5" key="1">
    <citation type="journal article" date="2020" name="mSystems">
        <title>Genome- and Community-Level Interaction Insights into Carbon Utilization and Element Cycling Functions of Hydrothermarchaeota in Hydrothermal Sediment.</title>
        <authorList>
            <person name="Zhou Z."/>
            <person name="Liu Y."/>
            <person name="Xu W."/>
            <person name="Pan J."/>
            <person name="Luo Z.H."/>
            <person name="Li M."/>
        </authorList>
    </citation>
    <scope>NUCLEOTIDE SEQUENCE [LARGE SCALE GENOMIC DNA]</scope>
    <source>
        <strain evidence="5">HyVt-443</strain>
    </source>
</reference>
<comment type="caution">
    <text evidence="5">The sequence shown here is derived from an EMBL/GenBank/DDBJ whole genome shotgun (WGS) entry which is preliminary data.</text>
</comment>
<dbReference type="GO" id="GO:0051536">
    <property type="term" value="F:iron-sulfur cluster binding"/>
    <property type="evidence" value="ECO:0007669"/>
    <property type="project" value="UniProtKB-KW"/>
</dbReference>
<organism evidence="5">
    <name type="scientific">Sedimenticola thiotaurini</name>
    <dbReference type="NCBI Taxonomy" id="1543721"/>
    <lineage>
        <taxon>Bacteria</taxon>
        <taxon>Pseudomonadati</taxon>
        <taxon>Pseudomonadota</taxon>
        <taxon>Gammaproteobacteria</taxon>
        <taxon>Chromatiales</taxon>
        <taxon>Sedimenticolaceae</taxon>
        <taxon>Sedimenticola</taxon>
    </lineage>
</organism>
<dbReference type="Pfam" id="PF06050">
    <property type="entry name" value="HGD-D"/>
    <property type="match status" value="1"/>
</dbReference>
<keyword evidence="2" id="KW-0479">Metal-binding</keyword>
<evidence type="ECO:0000256" key="1">
    <source>
        <dbReference type="ARBA" id="ARBA00005806"/>
    </source>
</evidence>
<dbReference type="InterPro" id="IPR010327">
    <property type="entry name" value="FldB/FldC_alpha/beta"/>
</dbReference>
<comment type="similarity">
    <text evidence="1">Belongs to the FldB/FldC dehydratase alpha/beta subunit family.</text>
</comment>
<keyword evidence="3" id="KW-0408">Iron</keyword>
<name>A0A831RL12_9GAMM</name>
<dbReference type="InterPro" id="IPR011958">
    <property type="entry name" value="Benzoyl_CoA_Rdtase_C"/>
</dbReference>
<gene>
    <name evidence="5" type="primary">bcrC</name>
    <name evidence="5" type="ORF">ENI96_09530</name>
</gene>
<evidence type="ECO:0000256" key="3">
    <source>
        <dbReference type="ARBA" id="ARBA00023004"/>
    </source>
</evidence>
<keyword evidence="5" id="KW-0560">Oxidoreductase</keyword>
<evidence type="ECO:0000313" key="5">
    <source>
        <dbReference type="EMBL" id="HEB96653.1"/>
    </source>
</evidence>
<evidence type="ECO:0000256" key="2">
    <source>
        <dbReference type="ARBA" id="ARBA00022723"/>
    </source>
</evidence>
<sequence>MGIAEIVERCERLHEDIDFTAAREWKAAEPGRRVIGYLPVYVPEEIIHAAGMLPLGITGGGDQMEVIHGDAYYQSYICRIPRSTIELGITGRLDFVDGMIFPSICDVIRNLSGMWKLMFPDKYVRYLDVPQNYRDDIGGEFYRNEMRELLAGLEALSGRRVSDDDINASIRVYNRNRELVRTLYALRSDQPWQVPTTELYLLSRAGLVLPVEEHNQLLEAYLEAVQSEQRPRRDNCRIVVNGSFCEQPPLNLIKSIEMAGCYVVDDDYVQVNRWLKREVPSDGDPFEALASAFLHHSADTAAKYAETEEQVGRQLLESVERNRAEGVIFAAPSFCDPALLWRPMLADKLSRKGIPHISFKYSENAGQMAPIREQAGTFADSLKLWS</sequence>